<dbReference type="Proteomes" id="UP001497522">
    <property type="component" value="Chromosome 2"/>
</dbReference>
<reference evidence="1 2" key="1">
    <citation type="submission" date="2024-03" db="EMBL/GenBank/DDBJ databases">
        <authorList>
            <consortium name="ELIXIR-Norway"/>
            <consortium name="Elixir Norway"/>
        </authorList>
    </citation>
    <scope>NUCLEOTIDE SEQUENCE [LARGE SCALE GENOMIC DNA]</scope>
</reference>
<gene>
    <name evidence="1" type="ORF">CSSPJE1EN2_LOCUS13651</name>
</gene>
<sequence>MILAVFLKKDEEILRTEREREEEEEEEEETGECVLVQTKPDLLLLRALSFFLVDEPRHVGTTLDKRERLLLGVIIRQEQAFGLGIHHHKGRTLAVKSQCLVVAMAVMIKGDKAFLLVLSRSEDFSYSQFYISCKPSHILHHYWELM</sequence>
<keyword evidence="2" id="KW-1185">Reference proteome</keyword>
<evidence type="ECO:0000313" key="1">
    <source>
        <dbReference type="EMBL" id="CAK9870983.1"/>
    </source>
</evidence>
<accession>A0ABP1B894</accession>
<dbReference type="EMBL" id="OZ023703">
    <property type="protein sequence ID" value="CAK9870983.1"/>
    <property type="molecule type" value="Genomic_DNA"/>
</dbReference>
<evidence type="ECO:0000313" key="2">
    <source>
        <dbReference type="Proteomes" id="UP001497522"/>
    </source>
</evidence>
<proteinExistence type="predicted"/>
<name>A0ABP1B894_9BRYO</name>
<feature type="non-terminal residue" evidence="1">
    <location>
        <position position="1"/>
    </location>
</feature>
<feature type="non-terminal residue" evidence="1">
    <location>
        <position position="146"/>
    </location>
</feature>
<organism evidence="1 2">
    <name type="scientific">Sphagnum jensenii</name>
    <dbReference type="NCBI Taxonomy" id="128206"/>
    <lineage>
        <taxon>Eukaryota</taxon>
        <taxon>Viridiplantae</taxon>
        <taxon>Streptophyta</taxon>
        <taxon>Embryophyta</taxon>
        <taxon>Bryophyta</taxon>
        <taxon>Sphagnophytina</taxon>
        <taxon>Sphagnopsida</taxon>
        <taxon>Sphagnales</taxon>
        <taxon>Sphagnaceae</taxon>
        <taxon>Sphagnum</taxon>
    </lineage>
</organism>
<protein>
    <submittedName>
        <fullName evidence="1">Uncharacterized protein</fullName>
    </submittedName>
</protein>